<keyword evidence="3" id="KW-1185">Reference proteome</keyword>
<evidence type="ECO:0000313" key="3">
    <source>
        <dbReference type="Proteomes" id="UP000219338"/>
    </source>
</evidence>
<dbReference type="Proteomes" id="UP000219338">
    <property type="component" value="Unassembled WGS sequence"/>
</dbReference>
<protein>
    <submittedName>
        <fullName evidence="2">Uncharacterized protein</fullName>
    </submittedName>
</protein>
<name>A0A284SAH7_ARMOS</name>
<sequence>MKISLELDVVVAFIKEISDNPSAQMPNGRAFLLAVANSVQTSATIPETRSKKRKQDADKEGDGVYMDEPSSASPTKNKKPKTDCRNAMAKDAAAIPRKIDIMGMPSQGIKSKLRSAGPLMMSTVKADTRKNKGEANQDGRSMVKEVMAYLKEWEWPIMGRKPTWATDARPPAPTLLASRCIMTLSTIKQEDNQRKLWKLLDEIYKLHQVKDAVSGHGQEIHSLAGVNATLDDLDDSEAIQDFLQLRALLHLVLRVDEVRKSAKKGGSTVMSMESIANAHGIECSTLRWRYKAGTRVVYLAATDNRRIMAAAYDRSASIEGTPAIPQLRWQGKNDIAQLVREIAKMSRQMNDQYEGNENEYLQIQLQDRAVDFSDITATDTLLDDVYISYFCLPKRKEKVWSLLLDISILATPIFPVDESTLMLTIPIELECTTNPVNSDNREKWTKKEHERASKAAVLTGNESSYGEQLARFYIGGKKPKGGYILIDSAQLDRPGYKYTAFHGQFYNRFSESGKGAPSDVHPHKLHCQGKKGNPNQRLPHYGKQVNEDPDRFELIRNVLKPLIGFIRDRVSIVSHYETRRVNQLQLKHILPKEYKLLEDFADNLTMNEDSAAHPLSGFMLNFKACTSAHRDTGDLLICVVIPFGDFEGGELCLFEPGLVSKLRAWDAFVFSSVDITHFNLHYSGVRGSLVLHTDREAAGYTKDYNGWINHIANK</sequence>
<organism evidence="2 3">
    <name type="scientific">Armillaria ostoyae</name>
    <name type="common">Armillaria root rot fungus</name>
    <dbReference type="NCBI Taxonomy" id="47428"/>
    <lineage>
        <taxon>Eukaryota</taxon>
        <taxon>Fungi</taxon>
        <taxon>Dikarya</taxon>
        <taxon>Basidiomycota</taxon>
        <taxon>Agaricomycotina</taxon>
        <taxon>Agaricomycetes</taxon>
        <taxon>Agaricomycetidae</taxon>
        <taxon>Agaricales</taxon>
        <taxon>Marasmiineae</taxon>
        <taxon>Physalacriaceae</taxon>
        <taxon>Armillaria</taxon>
    </lineage>
</organism>
<dbReference type="STRING" id="47428.A0A284SAH7"/>
<dbReference type="OrthoDB" id="2535938at2759"/>
<dbReference type="AlphaFoldDB" id="A0A284SAH7"/>
<evidence type="ECO:0000313" key="2">
    <source>
        <dbReference type="EMBL" id="SJL18020.1"/>
    </source>
</evidence>
<proteinExistence type="predicted"/>
<dbReference type="EMBL" id="FUEG01000052">
    <property type="protein sequence ID" value="SJL18020.1"/>
    <property type="molecule type" value="Genomic_DNA"/>
</dbReference>
<feature type="region of interest" description="Disordered" evidence="1">
    <location>
        <begin position="44"/>
        <end position="86"/>
    </location>
</feature>
<reference evidence="3" key="1">
    <citation type="journal article" date="2017" name="Nat. Ecol. Evol.">
        <title>Genome expansion and lineage-specific genetic innovations in the forest pathogenic fungi Armillaria.</title>
        <authorList>
            <person name="Sipos G."/>
            <person name="Prasanna A.N."/>
            <person name="Walter M.C."/>
            <person name="O'Connor E."/>
            <person name="Balint B."/>
            <person name="Krizsan K."/>
            <person name="Kiss B."/>
            <person name="Hess J."/>
            <person name="Varga T."/>
            <person name="Slot J."/>
            <person name="Riley R."/>
            <person name="Boka B."/>
            <person name="Rigling D."/>
            <person name="Barry K."/>
            <person name="Lee J."/>
            <person name="Mihaltcheva S."/>
            <person name="LaButti K."/>
            <person name="Lipzen A."/>
            <person name="Waldron R."/>
            <person name="Moloney N.M."/>
            <person name="Sperisen C."/>
            <person name="Kredics L."/>
            <person name="Vagvoelgyi C."/>
            <person name="Patrignani A."/>
            <person name="Fitzpatrick D."/>
            <person name="Nagy I."/>
            <person name="Doyle S."/>
            <person name="Anderson J.B."/>
            <person name="Grigoriev I.V."/>
            <person name="Gueldener U."/>
            <person name="Muensterkoetter M."/>
            <person name="Nagy L.G."/>
        </authorList>
    </citation>
    <scope>NUCLEOTIDE SEQUENCE [LARGE SCALE GENOMIC DNA]</scope>
    <source>
        <strain evidence="3">C18/9</strain>
    </source>
</reference>
<evidence type="ECO:0000256" key="1">
    <source>
        <dbReference type="SAM" id="MobiDB-lite"/>
    </source>
</evidence>
<gene>
    <name evidence="2" type="ORF">ARMOST_21591</name>
</gene>
<dbReference type="Gene3D" id="3.60.130.30">
    <property type="match status" value="1"/>
</dbReference>
<accession>A0A284SAH7</accession>